<keyword evidence="3" id="KW-1185">Reference proteome</keyword>
<name>A0A1G9SNX9_9BACT</name>
<evidence type="ECO:0000313" key="2">
    <source>
        <dbReference type="EMBL" id="SDM37111.1"/>
    </source>
</evidence>
<reference evidence="2 3" key="1">
    <citation type="submission" date="2016-10" db="EMBL/GenBank/DDBJ databases">
        <authorList>
            <person name="de Groot N.N."/>
        </authorList>
    </citation>
    <scope>NUCLEOTIDE SEQUENCE [LARGE SCALE GENOMIC DNA]</scope>
    <source>
        <strain evidence="2 3">DSM 21668</strain>
    </source>
</reference>
<dbReference type="EMBL" id="FNGS01000006">
    <property type="protein sequence ID" value="SDM37111.1"/>
    <property type="molecule type" value="Genomic_DNA"/>
</dbReference>
<accession>A0A1G9SNX9</accession>
<feature type="transmembrane region" description="Helical" evidence="1">
    <location>
        <begin position="289"/>
        <end position="305"/>
    </location>
</feature>
<feature type="transmembrane region" description="Helical" evidence="1">
    <location>
        <begin position="96"/>
        <end position="129"/>
    </location>
</feature>
<feature type="transmembrane region" description="Helical" evidence="1">
    <location>
        <begin position="362"/>
        <end position="381"/>
    </location>
</feature>
<organism evidence="2 3">
    <name type="scientific">Siphonobacter aquaeclarae</name>
    <dbReference type="NCBI Taxonomy" id="563176"/>
    <lineage>
        <taxon>Bacteria</taxon>
        <taxon>Pseudomonadati</taxon>
        <taxon>Bacteroidota</taxon>
        <taxon>Cytophagia</taxon>
        <taxon>Cytophagales</taxon>
        <taxon>Cytophagaceae</taxon>
        <taxon>Siphonobacter</taxon>
    </lineage>
</organism>
<dbReference type="AlphaFoldDB" id="A0A1G9SNX9"/>
<dbReference type="RefSeq" id="WP_093204455.1">
    <property type="nucleotide sequence ID" value="NZ_FNGS01000006.1"/>
</dbReference>
<protein>
    <recommendedName>
        <fullName evidence="4">Dolichyl-phosphate-mannose-protein mannosyltransferase</fullName>
    </recommendedName>
</protein>
<feature type="transmembrane region" description="Helical" evidence="1">
    <location>
        <begin position="38"/>
        <end position="57"/>
    </location>
</feature>
<feature type="transmembrane region" description="Helical" evidence="1">
    <location>
        <begin position="246"/>
        <end position="268"/>
    </location>
</feature>
<feature type="transmembrane region" description="Helical" evidence="1">
    <location>
        <begin position="141"/>
        <end position="163"/>
    </location>
</feature>
<evidence type="ECO:0000313" key="3">
    <source>
        <dbReference type="Proteomes" id="UP000198901"/>
    </source>
</evidence>
<feature type="transmembrane region" description="Helical" evidence="1">
    <location>
        <begin position="193"/>
        <end position="226"/>
    </location>
</feature>
<keyword evidence="1" id="KW-1133">Transmembrane helix</keyword>
<evidence type="ECO:0000256" key="1">
    <source>
        <dbReference type="SAM" id="Phobius"/>
    </source>
</evidence>
<sequence>MFSSAHFDVFYYVGIAAVAIYSKKLLIDRNRPQPWPWTYLILGSIALLAGRLPALLFNHELSPDENLILTQTLTLQKGSAVFWKDVDGSTAGPLNAYFLLILSYLTGFSGFVLGRLASMLCTWVSWILLVLMLRKWLKGRLLVYQLAIFPLGLLTVTLSPSLVAYRADLTALVLLQLGMTLGAYGLDNGRQMLMLLSGAIFALVPFTQLSTIPVTCASIALLISLAHRRGNAAVLIRSLASGGGLALSLLFIGICLSQVVDSMLFYYFRRRELPPFSLPWNEPHQAIELPLFLGIMLLWVGYLLTARTRITRPDLLVWVLMTGALLYSLSSGTSRFLLLIYPLTWLVAWLSETRQRLAPMPLAFSFLSGVVWLLCGLYATLSQHRLTVYDEALAVAGSRQQDEITMLLVHLARPDSRLVVWGQANALHVLSQLPQGTRENQVEFLLSRSRKLLAESRRRYLSDLVRNRPDLFVDYSGALSKASDIGQKFPELYHYLQKNYEQVAEIAGVHIYRLRVLASGPEKLLPYESGS</sequence>
<keyword evidence="1" id="KW-0812">Transmembrane</keyword>
<feature type="transmembrane region" description="Helical" evidence="1">
    <location>
        <begin position="169"/>
        <end position="186"/>
    </location>
</feature>
<dbReference type="STRING" id="563176.SAMN04488090_3240"/>
<feature type="transmembrane region" description="Helical" evidence="1">
    <location>
        <begin position="325"/>
        <end position="350"/>
    </location>
</feature>
<feature type="transmembrane region" description="Helical" evidence="1">
    <location>
        <begin position="6"/>
        <end position="26"/>
    </location>
</feature>
<proteinExistence type="predicted"/>
<keyword evidence="1" id="KW-0472">Membrane</keyword>
<evidence type="ECO:0008006" key="4">
    <source>
        <dbReference type="Google" id="ProtNLM"/>
    </source>
</evidence>
<dbReference type="OrthoDB" id="9255519at2"/>
<dbReference type="Proteomes" id="UP000198901">
    <property type="component" value="Unassembled WGS sequence"/>
</dbReference>
<gene>
    <name evidence="2" type="ORF">SAMN04488090_3240</name>
</gene>